<dbReference type="PROSITE" id="PS50213">
    <property type="entry name" value="FAS1"/>
    <property type="match status" value="1"/>
</dbReference>
<dbReference type="InterPro" id="IPR036378">
    <property type="entry name" value="FAS1_dom_sf"/>
</dbReference>
<feature type="compositionally biased region" description="Low complexity" evidence="1">
    <location>
        <begin position="59"/>
        <end position="90"/>
    </location>
</feature>
<keyword evidence="2" id="KW-0732">Signal</keyword>
<dbReference type="InterPro" id="IPR000782">
    <property type="entry name" value="FAS1_domain"/>
</dbReference>
<dbReference type="Gene3D" id="2.30.180.10">
    <property type="entry name" value="FAS1 domain"/>
    <property type="match status" value="1"/>
</dbReference>
<feature type="domain" description="FAS1" evidence="3">
    <location>
        <begin position="101"/>
        <end position="236"/>
    </location>
</feature>
<evidence type="ECO:0000256" key="1">
    <source>
        <dbReference type="SAM" id="MobiDB-lite"/>
    </source>
</evidence>
<evidence type="ECO:0000313" key="5">
    <source>
        <dbReference type="Proteomes" id="UP001064971"/>
    </source>
</evidence>
<dbReference type="PANTHER" id="PTHR10900:SF77">
    <property type="entry name" value="FI19380P1"/>
    <property type="match status" value="1"/>
</dbReference>
<gene>
    <name evidence="4" type="ORF">DAETH_06910</name>
</gene>
<keyword evidence="5" id="KW-1185">Reference proteome</keyword>
<feature type="chain" id="PRO_5045902548" description="FAS1 domain-containing protein" evidence="2">
    <location>
        <begin position="35"/>
        <end position="241"/>
    </location>
</feature>
<evidence type="ECO:0000256" key="2">
    <source>
        <dbReference type="SAM" id="SignalP"/>
    </source>
</evidence>
<feature type="compositionally biased region" description="Polar residues" evidence="1">
    <location>
        <begin position="91"/>
        <end position="100"/>
    </location>
</feature>
<sequence>MQAHDTSAPKGADRRPVLLALTGLLAALSLSACAPATSTGTTGAAAMGTGATGTSGGTISSAGASTTGTATGTPAGGTAAATSDAPGTGPDSNTATSARDNTNLATLITSDDRFTTLARLVQTAGLTDTLASGQYTIFAPTNDAFLRLSPSDLSALSADPVRLRQVLLYHVVPTRVTGSVLASVSRLATAQSGLLTISRPSGTNEAGTRTLVNGANIEPSSIDTSNGVLYAIDAVLMPPAR</sequence>
<reference evidence="4" key="1">
    <citation type="submission" date="2022-07" db="EMBL/GenBank/DDBJ databases">
        <title>Complete Genome Sequence of the Radioresistant Bacterium Deinococcus aetherius ST0316, Isolated from the Air Dust collected in Lower Stratosphere above Japan.</title>
        <authorList>
            <person name="Satoh K."/>
            <person name="Hagiwara K."/>
            <person name="Katsumata K."/>
            <person name="Kubo A."/>
            <person name="Yokobori S."/>
            <person name="Yamagishi A."/>
            <person name="Oono Y."/>
            <person name="Narumi I."/>
        </authorList>
    </citation>
    <scope>NUCLEOTIDE SEQUENCE</scope>
    <source>
        <strain evidence="4">ST0316</strain>
    </source>
</reference>
<organism evidence="4 5">
    <name type="scientific">Deinococcus aetherius</name>
    <dbReference type="NCBI Taxonomy" id="200252"/>
    <lineage>
        <taxon>Bacteria</taxon>
        <taxon>Thermotogati</taxon>
        <taxon>Deinococcota</taxon>
        <taxon>Deinococci</taxon>
        <taxon>Deinococcales</taxon>
        <taxon>Deinococcaceae</taxon>
        <taxon>Deinococcus</taxon>
    </lineage>
</organism>
<dbReference type="RefSeq" id="WP_264776540.1">
    <property type="nucleotide sequence ID" value="NZ_AP026560.1"/>
</dbReference>
<dbReference type="Proteomes" id="UP001064971">
    <property type="component" value="Chromosome"/>
</dbReference>
<dbReference type="PANTHER" id="PTHR10900">
    <property type="entry name" value="PERIOSTIN-RELATED"/>
    <property type="match status" value="1"/>
</dbReference>
<proteinExistence type="predicted"/>
<name>A0ABN6RBN3_9DEIO</name>
<feature type="region of interest" description="Disordered" evidence="1">
    <location>
        <begin position="59"/>
        <end position="100"/>
    </location>
</feature>
<dbReference type="SMART" id="SM00554">
    <property type="entry name" value="FAS1"/>
    <property type="match status" value="1"/>
</dbReference>
<feature type="signal peptide" evidence="2">
    <location>
        <begin position="1"/>
        <end position="34"/>
    </location>
</feature>
<evidence type="ECO:0000259" key="3">
    <source>
        <dbReference type="PROSITE" id="PS50213"/>
    </source>
</evidence>
<dbReference type="InterPro" id="IPR050904">
    <property type="entry name" value="Adhesion/Biosynth-related"/>
</dbReference>
<dbReference type="SUPFAM" id="SSF82153">
    <property type="entry name" value="FAS1 domain"/>
    <property type="match status" value="1"/>
</dbReference>
<protein>
    <recommendedName>
        <fullName evidence="3">FAS1 domain-containing protein</fullName>
    </recommendedName>
</protein>
<dbReference type="EMBL" id="AP026560">
    <property type="protein sequence ID" value="BDP40722.1"/>
    <property type="molecule type" value="Genomic_DNA"/>
</dbReference>
<evidence type="ECO:0000313" key="4">
    <source>
        <dbReference type="EMBL" id="BDP40722.1"/>
    </source>
</evidence>
<accession>A0ABN6RBN3</accession>
<dbReference type="Pfam" id="PF02469">
    <property type="entry name" value="Fasciclin"/>
    <property type="match status" value="1"/>
</dbReference>